<protein>
    <submittedName>
        <fullName evidence="3">Uncharacterized protein</fullName>
    </submittedName>
</protein>
<evidence type="ECO:0000313" key="4">
    <source>
        <dbReference type="Proteomes" id="UP000461670"/>
    </source>
</evidence>
<feature type="transmembrane region" description="Helical" evidence="2">
    <location>
        <begin position="61"/>
        <end position="82"/>
    </location>
</feature>
<evidence type="ECO:0000256" key="1">
    <source>
        <dbReference type="SAM" id="MobiDB-lite"/>
    </source>
</evidence>
<dbReference type="AlphaFoldDB" id="A0A7V8FPX5"/>
<name>A0A7V8FPX5_9BURK</name>
<dbReference type="EMBL" id="WNDQ01000015">
    <property type="protein sequence ID" value="KAF1022024.1"/>
    <property type="molecule type" value="Genomic_DNA"/>
</dbReference>
<feature type="compositionally biased region" description="Low complexity" evidence="1">
    <location>
        <begin position="165"/>
        <end position="179"/>
    </location>
</feature>
<comment type="caution">
    <text evidence="3">The sequence shown here is derived from an EMBL/GenBank/DDBJ whole genome shotgun (WGS) entry which is preliminary data.</text>
</comment>
<keyword evidence="2" id="KW-0812">Transmembrane</keyword>
<reference evidence="4" key="1">
    <citation type="journal article" date="2020" name="MBio">
        <title>Horizontal gene transfer to a defensive symbiont with a reduced genome amongst a multipartite beetle microbiome.</title>
        <authorList>
            <person name="Waterworth S.C."/>
            <person name="Florez L.V."/>
            <person name="Rees E.R."/>
            <person name="Hertweck C."/>
            <person name="Kaltenpoth M."/>
            <person name="Kwan J.C."/>
        </authorList>
    </citation>
    <scope>NUCLEOTIDE SEQUENCE [LARGE SCALE GENOMIC DNA]</scope>
</reference>
<evidence type="ECO:0000256" key="2">
    <source>
        <dbReference type="SAM" id="Phobius"/>
    </source>
</evidence>
<keyword evidence="2" id="KW-1133">Transmembrane helix</keyword>
<gene>
    <name evidence="3" type="ORF">GAK30_01364</name>
</gene>
<keyword evidence="2" id="KW-0472">Membrane</keyword>
<feature type="compositionally biased region" description="Low complexity" evidence="1">
    <location>
        <begin position="8"/>
        <end position="39"/>
    </location>
</feature>
<organism evidence="3 4">
    <name type="scientific">Paracidovorax wautersii</name>
    <dbReference type="NCBI Taxonomy" id="1177982"/>
    <lineage>
        <taxon>Bacteria</taxon>
        <taxon>Pseudomonadati</taxon>
        <taxon>Pseudomonadota</taxon>
        <taxon>Betaproteobacteria</taxon>
        <taxon>Burkholderiales</taxon>
        <taxon>Comamonadaceae</taxon>
        <taxon>Paracidovorax</taxon>
    </lineage>
</organism>
<evidence type="ECO:0000313" key="3">
    <source>
        <dbReference type="EMBL" id="KAF1022024.1"/>
    </source>
</evidence>
<feature type="region of interest" description="Disordered" evidence="1">
    <location>
        <begin position="93"/>
        <end position="113"/>
    </location>
</feature>
<feature type="region of interest" description="Disordered" evidence="1">
    <location>
        <begin position="1"/>
        <end position="39"/>
    </location>
</feature>
<feature type="region of interest" description="Disordered" evidence="1">
    <location>
        <begin position="165"/>
        <end position="257"/>
    </location>
</feature>
<dbReference type="Proteomes" id="UP000461670">
    <property type="component" value="Unassembled WGS sequence"/>
</dbReference>
<accession>A0A7V8FPX5</accession>
<sequence>MSTLDDGPSASQQPAASSRPSLLGATPAAPAAAGTAAQADASNRILAHLEGRKSPSSAGRLLSVGVVTALVLGAGGFGAWHFTRDAAPAATPAQKTPVQVALADPQPQAAADPALQPARIVEETPGQATPATSSAGSPLSSLDAAVAATTPLAAALPFASSTAQAAPAHATTTHTANTNTHHHAAASNKTRTAKSGEAKPVRVAQASTTKKPVQQRKPATRTQPAVAPVQDPDADLLAALLQRRDPRPASATTAAQK</sequence>
<proteinExistence type="predicted"/>